<proteinExistence type="predicted"/>
<evidence type="ECO:0000313" key="3">
    <source>
        <dbReference type="Proteomes" id="UP001209916"/>
    </source>
</evidence>
<keyword evidence="3" id="KW-1185">Reference proteome</keyword>
<dbReference type="InterPro" id="IPR054252">
    <property type="entry name" value="Pam3_gp18"/>
</dbReference>
<dbReference type="RefSeq" id="WP_266119892.1">
    <property type="nucleotide sequence ID" value="NZ_JAPKNA010000001.1"/>
</dbReference>
<evidence type="ECO:0000313" key="2">
    <source>
        <dbReference type="EMBL" id="MCX5462786.1"/>
    </source>
</evidence>
<dbReference type="EMBL" id="JAPKNA010000001">
    <property type="protein sequence ID" value="MCX5462786.1"/>
    <property type="molecule type" value="Genomic_DNA"/>
</dbReference>
<sequence>MIAIPLVDQNSFVIEASLEGASYFLSFDWNSEARVWVLGLQDAHTSSLLSGVLLVPNTPLLEQFRHLRLPPGEFVVDMQDEKLQLGRDSFLSGQATFFYLSRQEYGALR</sequence>
<comment type="caution">
    <text evidence="2">The sequence shown here is derived from an EMBL/GenBank/DDBJ whole genome shotgun (WGS) entry which is preliminary data.</text>
</comment>
<gene>
    <name evidence="2" type="ORF">OSH09_01225</name>
</gene>
<dbReference type="Pfam" id="PF22479">
    <property type="entry name" value="Pam3_gp18"/>
    <property type="match status" value="1"/>
</dbReference>
<accession>A0ABT3VH31</accession>
<organism evidence="2 3">
    <name type="scientific">Alcaligenes parafaecalis</name>
    <dbReference type="NCBI Taxonomy" id="171260"/>
    <lineage>
        <taxon>Bacteria</taxon>
        <taxon>Pseudomonadati</taxon>
        <taxon>Pseudomonadota</taxon>
        <taxon>Betaproteobacteria</taxon>
        <taxon>Burkholderiales</taxon>
        <taxon>Alcaligenaceae</taxon>
        <taxon>Alcaligenes</taxon>
    </lineage>
</organism>
<evidence type="ECO:0000259" key="1">
    <source>
        <dbReference type="Pfam" id="PF22479"/>
    </source>
</evidence>
<protein>
    <recommendedName>
        <fullName evidence="1">Cyanophage baseplate Pam3 plug gp18 domain-containing protein</fullName>
    </recommendedName>
</protein>
<reference evidence="2 3" key="1">
    <citation type="submission" date="2022-11" db="EMBL/GenBank/DDBJ databases">
        <title>Biodiversity and phylogenetic relationships of bacteria.</title>
        <authorList>
            <person name="Machado R.A.R."/>
            <person name="Bhat A."/>
            <person name="Loulou A."/>
            <person name="Kallel S."/>
        </authorList>
    </citation>
    <scope>NUCLEOTIDE SEQUENCE [LARGE SCALE GENOMIC DNA]</scope>
    <source>
        <strain evidence="2 3">DSM 13975</strain>
    </source>
</reference>
<feature type="domain" description="Cyanophage baseplate Pam3 plug gp18" evidence="1">
    <location>
        <begin position="1"/>
        <end position="100"/>
    </location>
</feature>
<name>A0ABT3VH31_9BURK</name>
<dbReference type="Proteomes" id="UP001209916">
    <property type="component" value="Unassembled WGS sequence"/>
</dbReference>